<comment type="caution">
    <text evidence="1">The sequence shown here is derived from an EMBL/GenBank/DDBJ whole genome shotgun (WGS) entry which is preliminary data.</text>
</comment>
<dbReference type="EMBL" id="JPIU01000038">
    <property type="protein sequence ID" value="KIO44700.1"/>
    <property type="molecule type" value="Genomic_DNA"/>
</dbReference>
<evidence type="ECO:0000313" key="2">
    <source>
        <dbReference type="Proteomes" id="UP000031980"/>
    </source>
</evidence>
<dbReference type="AlphaFoldDB" id="A0A0C3R535"/>
<name>A0A0C3R535_9PORP</name>
<dbReference type="PROSITE" id="PS51257">
    <property type="entry name" value="PROKAR_LIPOPROTEIN"/>
    <property type="match status" value="1"/>
</dbReference>
<proteinExistence type="predicted"/>
<evidence type="ECO:0000313" key="1">
    <source>
        <dbReference type="EMBL" id="KIO44700.1"/>
    </source>
</evidence>
<organism evidence="1 2">
    <name type="scientific">Sanguibacteroides justesenii</name>
    <dbReference type="NCBI Taxonomy" id="1547597"/>
    <lineage>
        <taxon>Bacteria</taxon>
        <taxon>Pseudomonadati</taxon>
        <taxon>Bacteroidota</taxon>
        <taxon>Bacteroidia</taxon>
        <taxon>Bacteroidales</taxon>
        <taxon>Porphyromonadaceae</taxon>
        <taxon>Sanguibacteroides</taxon>
    </lineage>
</organism>
<reference evidence="1 2" key="1">
    <citation type="submission" date="2014-07" db="EMBL/GenBank/DDBJ databases">
        <title>Porphyromonadaceae bacterium OUH 308042 = ATCC BAA-2681 = DSM 28342 draft genome.</title>
        <authorList>
            <person name="Sydenham T.V."/>
            <person name="Hasman H."/>
            <person name="Justensen U.S."/>
        </authorList>
    </citation>
    <scope>NUCLEOTIDE SEQUENCE [LARGE SCALE GENOMIC DNA]</scope>
    <source>
        <strain evidence="1 2">OUH 308042</strain>
    </source>
</reference>
<evidence type="ECO:0008006" key="3">
    <source>
        <dbReference type="Google" id="ProtNLM"/>
    </source>
</evidence>
<dbReference type="Gene3D" id="3.40.390.70">
    <property type="match status" value="1"/>
</dbReference>
<dbReference type="Proteomes" id="UP000031980">
    <property type="component" value="Unassembled WGS sequence"/>
</dbReference>
<keyword evidence="2" id="KW-1185">Reference proteome</keyword>
<gene>
    <name evidence="1" type="ORF">BA92_06590</name>
</gene>
<protein>
    <recommendedName>
        <fullName evidence="3">Lipoprotein</fullName>
    </recommendedName>
</protein>
<sequence>MLKFIYSIVLLTLLGLASCGDDDKIVTVEKVDLLRFNFPQGNDPWDREIEQIAKDWGMYIIYKGVDSTHLNRRWTIPQYNEPIYVCSTPSSEDIQVYLNLVKEWLLGNLDKNKASDRSQLPVYLYLVNNLLDGNPHSPTYKRGHISLKKDGMDFWCLSFMSEELAAGLTPEMIHNIACSFSYPGLKARFLSGEYKIADDFAYMSDYDSPIGIRYYSLEDWLQDNPWFQKDDYEYMVAPWERDAYNVYQKRGFVPQLRDDFRIDDFNDFFGPTYGAPLWMPLIEYDYEYSPLILPSPEERPLLDFLNLIRTAMRYPETQIRGTYPTDVEDPMEQYGNQLINDKYDLVVKYMQTTYGINLQKYAEILTR</sequence>
<dbReference type="RefSeq" id="WP_041505057.1">
    <property type="nucleotide sequence ID" value="NZ_JPIU01000038.1"/>
</dbReference>
<accession>A0A0C3R535</accession>